<dbReference type="Pfam" id="PF00144">
    <property type="entry name" value="Beta-lactamase"/>
    <property type="match status" value="1"/>
</dbReference>
<dbReference type="EMBL" id="JBGFUD010009083">
    <property type="protein sequence ID" value="MFH4982357.1"/>
    <property type="molecule type" value="Genomic_DNA"/>
</dbReference>
<dbReference type="InterPro" id="IPR012338">
    <property type="entry name" value="Beta-lactam/transpept-like"/>
</dbReference>
<dbReference type="Gene3D" id="3.40.710.10">
    <property type="entry name" value="DD-peptidase/beta-lactamase superfamily"/>
    <property type="match status" value="1"/>
</dbReference>
<protein>
    <recommendedName>
        <fullName evidence="2">Beta-lactamase-related domain-containing protein</fullName>
    </recommendedName>
</protein>
<feature type="domain" description="Beta-lactamase-related" evidence="2">
    <location>
        <begin position="23"/>
        <end position="380"/>
    </location>
</feature>
<proteinExistence type="predicted"/>
<dbReference type="InterPro" id="IPR001466">
    <property type="entry name" value="Beta-lactam-related"/>
</dbReference>
<accession>A0ABD6F035</accession>
<dbReference type="AlphaFoldDB" id="A0ABD6F035"/>
<feature type="compositionally biased region" description="Low complexity" evidence="1">
    <location>
        <begin position="410"/>
        <end position="436"/>
    </location>
</feature>
<dbReference type="PANTHER" id="PTHR43319:SF3">
    <property type="entry name" value="BETA-LACTAMASE-RELATED DOMAIN-CONTAINING PROTEIN"/>
    <property type="match status" value="1"/>
</dbReference>
<sequence length="473" mass="53030">MPSLPVIIDGDCDSRFDPVKQAFRENFVHHWETEGAAFAVYLNGEKVIDLWGGYADSTSRRKWKHDTMTLLFSSTKSICAICFAVLVDRGLADYSDLVAKYWPEFGKNNKENITLEQLFSHQAGLAYVDGVIEEADIKDWTRMSKKFEEQTPNWPPGENVGYHALTIGWLFDQLVRRIDPKKRSLSMFFKEEIAVPYDIDIELEIPVEMEYRVARLAASNKTNTVREIVEYPIILKLFWNMVISQTSKTRILSKIQQNVSWMGPDFMTLNNPDIRSLNIPAGTGCGTARALAKLHSLLLNSDFIKPSTLEKLSVPVVVDTYDCVLTFPESKGKGFVFTRNINNQWMLGHPGMGGQNVKLDYTNKVAFAYLSNGMKNGMSDFTTTFMRLQKSLYECLNSLKLLKSPLMSSTQSLSRSSSKSASKSLSSSLPSSPVKSQGTKVSDTDSEAKVEAGESKQNDSGNNAAERVEAENH</sequence>
<evidence type="ECO:0000259" key="2">
    <source>
        <dbReference type="Pfam" id="PF00144"/>
    </source>
</evidence>
<name>A0ABD6F035_9BILA</name>
<evidence type="ECO:0000256" key="1">
    <source>
        <dbReference type="SAM" id="MobiDB-lite"/>
    </source>
</evidence>
<reference evidence="3 4" key="1">
    <citation type="submission" date="2024-08" db="EMBL/GenBank/DDBJ databases">
        <title>Gnathostoma spinigerum genome.</title>
        <authorList>
            <person name="Gonzalez-Bertolin B."/>
            <person name="Monzon S."/>
            <person name="Zaballos A."/>
            <person name="Jimenez P."/>
            <person name="Dekumyoy P."/>
            <person name="Varona S."/>
            <person name="Cuesta I."/>
            <person name="Sumanam S."/>
            <person name="Adisakwattana P."/>
            <person name="Gasser R.B."/>
            <person name="Hernandez-Gonzalez A."/>
            <person name="Young N.D."/>
            <person name="Perteguer M.J."/>
        </authorList>
    </citation>
    <scope>NUCLEOTIDE SEQUENCE [LARGE SCALE GENOMIC DNA]</scope>
    <source>
        <strain evidence="3">AL3</strain>
        <tissue evidence="3">Liver</tissue>
    </source>
</reference>
<evidence type="ECO:0000313" key="4">
    <source>
        <dbReference type="Proteomes" id="UP001608902"/>
    </source>
</evidence>
<comment type="caution">
    <text evidence="3">The sequence shown here is derived from an EMBL/GenBank/DDBJ whole genome shotgun (WGS) entry which is preliminary data.</text>
</comment>
<evidence type="ECO:0000313" key="3">
    <source>
        <dbReference type="EMBL" id="MFH4982357.1"/>
    </source>
</evidence>
<dbReference type="InterPro" id="IPR052907">
    <property type="entry name" value="Beta-lactamase/esterase"/>
</dbReference>
<gene>
    <name evidence="3" type="ORF">AB6A40_009066</name>
</gene>
<dbReference type="Proteomes" id="UP001608902">
    <property type="component" value="Unassembled WGS sequence"/>
</dbReference>
<dbReference type="PANTHER" id="PTHR43319">
    <property type="entry name" value="BETA-LACTAMASE-RELATED"/>
    <property type="match status" value="1"/>
</dbReference>
<feature type="compositionally biased region" description="Basic and acidic residues" evidence="1">
    <location>
        <begin position="442"/>
        <end position="457"/>
    </location>
</feature>
<organism evidence="3 4">
    <name type="scientific">Gnathostoma spinigerum</name>
    <dbReference type="NCBI Taxonomy" id="75299"/>
    <lineage>
        <taxon>Eukaryota</taxon>
        <taxon>Metazoa</taxon>
        <taxon>Ecdysozoa</taxon>
        <taxon>Nematoda</taxon>
        <taxon>Chromadorea</taxon>
        <taxon>Rhabditida</taxon>
        <taxon>Spirurina</taxon>
        <taxon>Gnathostomatomorpha</taxon>
        <taxon>Gnathostomatoidea</taxon>
        <taxon>Gnathostomatidae</taxon>
        <taxon>Gnathostoma</taxon>
    </lineage>
</organism>
<keyword evidence="4" id="KW-1185">Reference proteome</keyword>
<dbReference type="SUPFAM" id="SSF56601">
    <property type="entry name" value="beta-lactamase/transpeptidase-like"/>
    <property type="match status" value="1"/>
</dbReference>
<feature type="region of interest" description="Disordered" evidence="1">
    <location>
        <begin position="410"/>
        <end position="473"/>
    </location>
</feature>